<dbReference type="EMBL" id="JARULN010000002">
    <property type="protein sequence ID" value="MDG5753305.1"/>
    <property type="molecule type" value="Genomic_DNA"/>
</dbReference>
<dbReference type="Proteomes" id="UP001218246">
    <property type="component" value="Unassembled WGS sequence"/>
</dbReference>
<keyword evidence="1" id="KW-1133">Transmembrane helix</keyword>
<evidence type="ECO:0000313" key="2">
    <source>
        <dbReference type="EMBL" id="MDG5753305.1"/>
    </source>
</evidence>
<protein>
    <submittedName>
        <fullName evidence="2">Uncharacterized protein</fullName>
    </submittedName>
</protein>
<keyword evidence="3" id="KW-1185">Reference proteome</keyword>
<evidence type="ECO:0000313" key="3">
    <source>
        <dbReference type="Proteomes" id="UP001218246"/>
    </source>
</evidence>
<evidence type="ECO:0000256" key="1">
    <source>
        <dbReference type="SAM" id="Phobius"/>
    </source>
</evidence>
<gene>
    <name evidence="2" type="ORF">P6P90_04755</name>
</gene>
<dbReference type="RefSeq" id="WP_278017830.1">
    <property type="nucleotide sequence ID" value="NZ_JARRRY010000001.1"/>
</dbReference>
<accession>A0ABT6H3U9</accession>
<name>A0ABT6H3U9_9BACI</name>
<keyword evidence="1" id="KW-0472">Membrane</keyword>
<feature type="transmembrane region" description="Helical" evidence="1">
    <location>
        <begin position="14"/>
        <end position="35"/>
    </location>
</feature>
<organism evidence="2 3">
    <name type="scientific">Ectobacillus antri</name>
    <dbReference type="NCBI Taxonomy" id="2486280"/>
    <lineage>
        <taxon>Bacteria</taxon>
        <taxon>Bacillati</taxon>
        <taxon>Bacillota</taxon>
        <taxon>Bacilli</taxon>
        <taxon>Bacillales</taxon>
        <taxon>Bacillaceae</taxon>
        <taxon>Ectobacillus</taxon>
    </lineage>
</organism>
<keyword evidence="1" id="KW-0812">Transmembrane</keyword>
<proteinExistence type="predicted"/>
<comment type="caution">
    <text evidence="2">The sequence shown here is derived from an EMBL/GenBank/DDBJ whole genome shotgun (WGS) entry which is preliminary data.</text>
</comment>
<sequence length="233" mass="27227">MTDLTTILTLIKELWIILPAALLVPFITFFLGRLGSNKDRKLKYRTFIDIDEIVANYKLKNLPDVKNGTKLIIPEEYKGLEKEVDARIKRNELISTKFNFLKIKPLGESIVTSGWISIKMRSTTGKERWSLSTSLPIISKDEEIYLPTDRLDKLNVEYYLEEIKIKYQTQVGEKLIFKSTRRKNKGNETVVKDSHSVKRFLLFSYDIQNSKGKNAEWIFLNNEKDKDKDKDKE</sequence>
<reference evidence="2 3" key="1">
    <citation type="submission" date="2023-04" db="EMBL/GenBank/DDBJ databases">
        <title>Ectobacillus antri isolated from activated sludge.</title>
        <authorList>
            <person name="Yan P."/>
            <person name="Liu X."/>
        </authorList>
    </citation>
    <scope>NUCLEOTIDE SEQUENCE [LARGE SCALE GENOMIC DNA]</scope>
    <source>
        <strain evidence="2 3">C18H</strain>
    </source>
</reference>